<protein>
    <recommendedName>
        <fullName evidence="8">HTH APSES-type domain-containing protein</fullName>
    </recommendedName>
</protein>
<feature type="compositionally biased region" description="Basic and acidic residues" evidence="7">
    <location>
        <begin position="1182"/>
        <end position="1206"/>
    </location>
</feature>
<feature type="repeat" description="ANK" evidence="4">
    <location>
        <begin position="1019"/>
        <end position="1051"/>
    </location>
</feature>
<dbReference type="InterPro" id="IPR036887">
    <property type="entry name" value="HTH_APSES_sf"/>
</dbReference>
<dbReference type="Pfam" id="PF08799">
    <property type="entry name" value="PRP4"/>
    <property type="match status" value="1"/>
</dbReference>
<accession>A0A8H5CZG4</accession>
<dbReference type="PROSITE" id="PS50082">
    <property type="entry name" value="WD_REPEATS_2"/>
    <property type="match status" value="4"/>
</dbReference>
<dbReference type="InterPro" id="IPR003163">
    <property type="entry name" value="Tscrpt_reg_HTH_APSES-type"/>
</dbReference>
<keyword evidence="10" id="KW-1185">Reference proteome</keyword>
<sequence>MAELTLDTLMEDSNFLGSERARMENKVILEELERKKKARSMAVPTDDNRVKARLREIGEPITLFGERAADRRDRLIYVLSQINAARGEDAMQVEEESSESEEEEEEFYSPGSLELLEARRKIAEFSLPRAQKRVTQQRIDSRMELGRIVDIRKKVFGEVKKFANLGSQIGDERPISTVRFSPNNEMLATGSWSGTLKLWSVPSCTPVRAFRGMHSDRVGGLAWHPKATLDLGPDLVNIASGAGDCNVHLWSLNGETPLSVLKGHQERVCRVAFHPSGEYVASASFDTTWRLWDVTTSKELLMQEGHSKEVYAVEFQNDGALVASGGLDAIGRVWDLRTGRTALVLDGHVQAIYAISFSPNGYQVATGGGDDTIRIWDMRSQRSLYTIPAHTSNVSDVRFFQANDLFFKKPSAPSASNPDVNGDVEMTESESKNDSKPSFTPEEEWSYRSGLFFTSSGYDGLVKLWSADDWQMLRTLSTDAGKVMSVDISSDGNLIAIPYVSQFPDEKENVEQSVSEFEQSGRPVPNQPPVKIYNAVYSSVQVYECMIRGIAVMRRRADSYVNATQILKVAGVDKGRRTKILEKEILPGKHEIVQGGYGKYQGTWIPLDRGRDIATQYGVLPLLAPLFDFTPSTNSLAALPVSAPNISSVSPRPLSASSSYGSLGNVANANYSMSSMPSMLAPPPIMPGSALRLLNQGRAQGLFTPSTSSAGVAVVSARSGQPSPTPGFAQSPFSATSQTPPPSQSLKRQRSDETPTNSQDVQMIDGTRPLSGPQTNGEAPSPAKRARMDSVPNGQPAPIATATRSSNTATDKITSATPPNDSSRMPRFATKPSYPRNLDPSIPLKDTRRAAVIAAICQADEPVVVLNLLRELAPLPLNPNTPNTANRTIDVDTILDDQGHTALHLASSLSRLTTVQALISHGADVHRGNHLGETPLIRTILATHTAASQSLPVLLQAGLSQSILTVDTSRKSVVHHIVSLAGVKGRAVAARYYMDQIFYWIANQMNGDFGCIIDLQDEHGDTALNIAARVGSRTLVRTLLDVGANRTLMNKLGLKPGDFGVETEELNGGSKAEEIVSMLRSAPPAPVQKSQDVIADMTSMIQGLAADFQAEIKVKQDALDVTQAHLRAATRELSEQRKQIQTWQTRCAELDLLSQRVKNLETAIKDEDQWDWTGRTPPNNPPEKEENERIRDKDAMDTDDPSRQPDEDADASGDEDDEAITTTVPSTISPAFRYRGPSSTLVGMSGSGELSAMAQNPSVSVDPDPPAPTANNMETLIKLRRTKMWHMRLEELMEERLKGLKGASAEKEYMCRRIVALCTGVAVDKMLDNLVIAMESEAQVIDIGRVSGFMQKVRDGVI</sequence>
<evidence type="ECO:0000259" key="8">
    <source>
        <dbReference type="PROSITE" id="PS51299"/>
    </source>
</evidence>
<dbReference type="InterPro" id="IPR015943">
    <property type="entry name" value="WD40/YVTN_repeat-like_dom_sf"/>
</dbReference>
<evidence type="ECO:0000256" key="4">
    <source>
        <dbReference type="PROSITE-ProRule" id="PRU00023"/>
    </source>
</evidence>
<dbReference type="PROSITE" id="PS50294">
    <property type="entry name" value="WD_REPEATS_REGION"/>
    <property type="match status" value="4"/>
</dbReference>
<dbReference type="PROSITE" id="PS50088">
    <property type="entry name" value="ANK_REPEAT"/>
    <property type="match status" value="2"/>
</dbReference>
<evidence type="ECO:0000313" key="10">
    <source>
        <dbReference type="Proteomes" id="UP000559256"/>
    </source>
</evidence>
<dbReference type="Gene3D" id="4.10.280.110">
    <property type="entry name" value="Pre-mRNA processing factor 4 domain"/>
    <property type="match status" value="1"/>
</dbReference>
<dbReference type="SUPFAM" id="SSF48403">
    <property type="entry name" value="Ankyrin repeat"/>
    <property type="match status" value="1"/>
</dbReference>
<dbReference type="GO" id="GO:0030621">
    <property type="term" value="F:U4 snRNA binding"/>
    <property type="evidence" value="ECO:0007669"/>
    <property type="project" value="TreeGrafter"/>
</dbReference>
<dbReference type="SUPFAM" id="SSF54616">
    <property type="entry name" value="DNA-binding domain of Mlu1-box binding protein MBP1"/>
    <property type="match status" value="1"/>
</dbReference>
<dbReference type="InterPro" id="IPR020472">
    <property type="entry name" value="WD40_PAC1"/>
</dbReference>
<comment type="caution">
    <text evidence="9">The sequence shown here is derived from an EMBL/GenBank/DDBJ whole genome shotgun (WGS) entry which is preliminary data.</text>
</comment>
<dbReference type="PANTHER" id="PTHR19846:SF0">
    <property type="entry name" value="PRE-MRNA PROCESSING FACTOR 4"/>
    <property type="match status" value="1"/>
</dbReference>
<keyword evidence="1 5" id="KW-0853">WD repeat</keyword>
<dbReference type="PROSITE" id="PS50297">
    <property type="entry name" value="ANK_REP_REGION"/>
    <property type="match status" value="2"/>
</dbReference>
<keyword evidence="3 4" id="KW-0040">ANK repeat</keyword>
<dbReference type="Gene3D" id="2.130.10.10">
    <property type="entry name" value="YVTN repeat-like/Quinoprotein amine dehydrogenase"/>
    <property type="match status" value="3"/>
</dbReference>
<feature type="coiled-coil region" evidence="6">
    <location>
        <begin position="1119"/>
        <end position="1146"/>
    </location>
</feature>
<dbReference type="SMART" id="SM00320">
    <property type="entry name" value="WD40"/>
    <property type="match status" value="6"/>
</dbReference>
<reference evidence="9 10" key="1">
    <citation type="journal article" date="2020" name="ISME J.">
        <title>Uncovering the hidden diversity of litter-decomposition mechanisms in mushroom-forming fungi.</title>
        <authorList>
            <person name="Floudas D."/>
            <person name="Bentzer J."/>
            <person name="Ahren D."/>
            <person name="Johansson T."/>
            <person name="Persson P."/>
            <person name="Tunlid A."/>
        </authorList>
    </citation>
    <scope>NUCLEOTIDE SEQUENCE [LARGE SCALE GENOMIC DNA]</scope>
    <source>
        <strain evidence="9 10">CBS 291.85</strain>
    </source>
</reference>
<dbReference type="InterPro" id="IPR018004">
    <property type="entry name" value="KilA/APSES_HTH"/>
</dbReference>
<dbReference type="SMART" id="SM00500">
    <property type="entry name" value="SFM"/>
    <property type="match status" value="1"/>
</dbReference>
<dbReference type="SMART" id="SM00248">
    <property type="entry name" value="ANK"/>
    <property type="match status" value="2"/>
</dbReference>
<name>A0A8H5CZG4_9AGAR</name>
<evidence type="ECO:0000256" key="3">
    <source>
        <dbReference type="ARBA" id="ARBA00023043"/>
    </source>
</evidence>
<evidence type="ECO:0000256" key="2">
    <source>
        <dbReference type="ARBA" id="ARBA00022737"/>
    </source>
</evidence>
<dbReference type="Pfam" id="PF04383">
    <property type="entry name" value="KilA-N"/>
    <property type="match status" value="1"/>
</dbReference>
<dbReference type="SUPFAM" id="SSF158230">
    <property type="entry name" value="PRP4-like"/>
    <property type="match status" value="1"/>
</dbReference>
<dbReference type="OrthoDB" id="6718656at2759"/>
<feature type="region of interest" description="Disordered" evidence="7">
    <location>
        <begin position="411"/>
        <end position="442"/>
    </location>
</feature>
<evidence type="ECO:0000256" key="5">
    <source>
        <dbReference type="PROSITE-ProRule" id="PRU00221"/>
    </source>
</evidence>
<dbReference type="InterPro" id="IPR002110">
    <property type="entry name" value="Ankyrin_rpt"/>
</dbReference>
<dbReference type="SUPFAM" id="SSF50978">
    <property type="entry name" value="WD40 repeat-like"/>
    <property type="match status" value="1"/>
</dbReference>
<dbReference type="EMBL" id="JAACJM010000076">
    <property type="protein sequence ID" value="KAF5350199.1"/>
    <property type="molecule type" value="Genomic_DNA"/>
</dbReference>
<dbReference type="Gene3D" id="1.25.40.20">
    <property type="entry name" value="Ankyrin repeat-containing domain"/>
    <property type="match status" value="1"/>
</dbReference>
<feature type="repeat" description="WD" evidence="5">
    <location>
        <begin position="303"/>
        <end position="344"/>
    </location>
</feature>
<dbReference type="GO" id="GO:0001228">
    <property type="term" value="F:DNA-binding transcription activator activity, RNA polymerase II-specific"/>
    <property type="evidence" value="ECO:0007669"/>
    <property type="project" value="UniProtKB-ARBA"/>
</dbReference>
<dbReference type="InterPro" id="IPR019775">
    <property type="entry name" value="WD40_repeat_CS"/>
</dbReference>
<dbReference type="InterPro" id="IPR036770">
    <property type="entry name" value="Ankyrin_rpt-contain_sf"/>
</dbReference>
<evidence type="ECO:0000256" key="7">
    <source>
        <dbReference type="SAM" id="MobiDB-lite"/>
    </source>
</evidence>
<feature type="domain" description="HTH APSES-type" evidence="8">
    <location>
        <begin position="532"/>
        <end position="640"/>
    </location>
</feature>
<dbReference type="InterPro" id="IPR036322">
    <property type="entry name" value="WD40_repeat_dom_sf"/>
</dbReference>
<feature type="compositionally biased region" description="Polar residues" evidence="7">
    <location>
        <begin position="802"/>
        <end position="823"/>
    </location>
</feature>
<dbReference type="SMART" id="SM01252">
    <property type="entry name" value="KilA-N"/>
    <property type="match status" value="1"/>
</dbReference>
<dbReference type="FunFam" id="3.10.260.10:FF:000001">
    <property type="entry name" value="APSES transcription factor (MbpA)"/>
    <property type="match status" value="1"/>
</dbReference>
<keyword evidence="2" id="KW-0677">Repeat</keyword>
<keyword evidence="6" id="KW-0175">Coiled coil</keyword>
<feature type="compositionally biased region" description="Polar residues" evidence="7">
    <location>
        <begin position="1220"/>
        <end position="1229"/>
    </location>
</feature>
<gene>
    <name evidence="9" type="ORF">D9758_007828</name>
</gene>
<feature type="region of interest" description="Disordered" evidence="7">
    <location>
        <begin position="1168"/>
        <end position="1270"/>
    </location>
</feature>
<evidence type="ECO:0000256" key="1">
    <source>
        <dbReference type="ARBA" id="ARBA00022574"/>
    </source>
</evidence>
<feature type="region of interest" description="Disordered" evidence="7">
    <location>
        <begin position="714"/>
        <end position="842"/>
    </location>
</feature>
<dbReference type="InterPro" id="IPR014906">
    <property type="entry name" value="PRP4-like"/>
</dbReference>
<evidence type="ECO:0000256" key="6">
    <source>
        <dbReference type="SAM" id="Coils"/>
    </source>
</evidence>
<dbReference type="PROSITE" id="PS00678">
    <property type="entry name" value="WD_REPEATS_1"/>
    <property type="match status" value="2"/>
</dbReference>
<organism evidence="9 10">
    <name type="scientific">Tetrapyrgos nigripes</name>
    <dbReference type="NCBI Taxonomy" id="182062"/>
    <lineage>
        <taxon>Eukaryota</taxon>
        <taxon>Fungi</taxon>
        <taxon>Dikarya</taxon>
        <taxon>Basidiomycota</taxon>
        <taxon>Agaricomycotina</taxon>
        <taxon>Agaricomycetes</taxon>
        <taxon>Agaricomycetidae</taxon>
        <taxon>Agaricales</taxon>
        <taxon>Marasmiineae</taxon>
        <taxon>Marasmiaceae</taxon>
        <taxon>Tetrapyrgos</taxon>
    </lineage>
</organism>
<dbReference type="PROSITE" id="PS51299">
    <property type="entry name" value="HTH_APSES"/>
    <property type="match status" value="1"/>
</dbReference>
<feature type="repeat" description="WD" evidence="5">
    <location>
        <begin position="168"/>
        <end position="209"/>
    </location>
</feature>
<dbReference type="PRINTS" id="PR00320">
    <property type="entry name" value="GPROTEINBRPT"/>
</dbReference>
<feature type="repeat" description="WD" evidence="5">
    <location>
        <begin position="345"/>
        <end position="386"/>
    </location>
</feature>
<dbReference type="Proteomes" id="UP000559256">
    <property type="component" value="Unassembled WGS sequence"/>
</dbReference>
<dbReference type="Pfam" id="PF00400">
    <property type="entry name" value="WD40"/>
    <property type="match status" value="5"/>
</dbReference>
<dbReference type="CDD" id="cd00200">
    <property type="entry name" value="WD40"/>
    <property type="match status" value="1"/>
</dbReference>
<proteinExistence type="predicted"/>
<feature type="compositionally biased region" description="Acidic residues" evidence="7">
    <location>
        <begin position="1207"/>
        <end position="1219"/>
    </location>
</feature>
<dbReference type="GO" id="GO:0046540">
    <property type="term" value="C:U4/U6 x U5 tri-snRNP complex"/>
    <property type="evidence" value="ECO:0007669"/>
    <property type="project" value="TreeGrafter"/>
</dbReference>
<dbReference type="GO" id="GO:0003677">
    <property type="term" value="F:DNA binding"/>
    <property type="evidence" value="ECO:0007669"/>
    <property type="project" value="InterPro"/>
</dbReference>
<dbReference type="InterPro" id="IPR001680">
    <property type="entry name" value="WD40_rpt"/>
</dbReference>
<dbReference type="Gene3D" id="3.10.260.10">
    <property type="entry name" value="Transcription regulator HTH, APSES-type DNA-binding domain"/>
    <property type="match status" value="1"/>
</dbReference>
<dbReference type="PANTHER" id="PTHR19846">
    <property type="entry name" value="WD40 REPEAT PROTEIN"/>
    <property type="match status" value="1"/>
</dbReference>
<dbReference type="GO" id="GO:0000398">
    <property type="term" value="P:mRNA splicing, via spliceosome"/>
    <property type="evidence" value="ECO:0007669"/>
    <property type="project" value="TreeGrafter"/>
</dbReference>
<dbReference type="Pfam" id="PF00023">
    <property type="entry name" value="Ank"/>
    <property type="match status" value="1"/>
</dbReference>
<feature type="region of interest" description="Disordered" evidence="7">
    <location>
        <begin position="88"/>
        <end position="109"/>
    </location>
</feature>
<dbReference type="GO" id="GO:0017070">
    <property type="term" value="F:U6 snRNA binding"/>
    <property type="evidence" value="ECO:0007669"/>
    <property type="project" value="TreeGrafter"/>
</dbReference>
<feature type="repeat" description="WD" evidence="5">
    <location>
        <begin position="261"/>
        <end position="302"/>
    </location>
</feature>
<dbReference type="InterPro" id="IPR036285">
    <property type="entry name" value="PRP4-like_sf"/>
</dbReference>
<evidence type="ECO:0000313" key="9">
    <source>
        <dbReference type="EMBL" id="KAF5350199.1"/>
    </source>
</evidence>
<feature type="repeat" description="ANK" evidence="4">
    <location>
        <begin position="898"/>
        <end position="930"/>
    </location>
</feature>
<feature type="compositionally biased region" description="Acidic residues" evidence="7">
    <location>
        <begin position="91"/>
        <end position="107"/>
    </location>
</feature>